<evidence type="ECO:0000313" key="10">
    <source>
        <dbReference type="Proteomes" id="UP000436088"/>
    </source>
</evidence>
<keyword evidence="6" id="KW-0119">Carbohydrate metabolism</keyword>
<name>A0A6A3BKK8_HIBSY</name>
<dbReference type="EC" id="5.1.3.2" evidence="4"/>
<evidence type="ECO:0000256" key="5">
    <source>
        <dbReference type="ARBA" id="ARBA00023027"/>
    </source>
</evidence>
<dbReference type="Proteomes" id="UP000436088">
    <property type="component" value="Unassembled WGS sequence"/>
</dbReference>
<dbReference type="PANTHER" id="PTHR43725:SF47">
    <property type="entry name" value="UDP-GLUCOSE 4-EPIMERASE"/>
    <property type="match status" value="1"/>
</dbReference>
<evidence type="ECO:0000256" key="2">
    <source>
        <dbReference type="ARBA" id="ARBA00001911"/>
    </source>
</evidence>
<organism evidence="9 10">
    <name type="scientific">Hibiscus syriacus</name>
    <name type="common">Rose of Sharon</name>
    <dbReference type="NCBI Taxonomy" id="106335"/>
    <lineage>
        <taxon>Eukaryota</taxon>
        <taxon>Viridiplantae</taxon>
        <taxon>Streptophyta</taxon>
        <taxon>Embryophyta</taxon>
        <taxon>Tracheophyta</taxon>
        <taxon>Spermatophyta</taxon>
        <taxon>Magnoliopsida</taxon>
        <taxon>eudicotyledons</taxon>
        <taxon>Gunneridae</taxon>
        <taxon>Pentapetalae</taxon>
        <taxon>rosids</taxon>
        <taxon>malvids</taxon>
        <taxon>Malvales</taxon>
        <taxon>Malvaceae</taxon>
        <taxon>Malvoideae</taxon>
        <taxon>Hibiscus</taxon>
    </lineage>
</organism>
<evidence type="ECO:0000256" key="6">
    <source>
        <dbReference type="ARBA" id="ARBA00023144"/>
    </source>
</evidence>
<dbReference type="GO" id="GO:0005829">
    <property type="term" value="C:cytosol"/>
    <property type="evidence" value="ECO:0007669"/>
    <property type="project" value="TreeGrafter"/>
</dbReference>
<dbReference type="PANTHER" id="PTHR43725">
    <property type="entry name" value="UDP-GLUCOSE 4-EPIMERASE"/>
    <property type="match status" value="1"/>
</dbReference>
<protein>
    <recommendedName>
        <fullName evidence="4">UDP-glucose 4-epimerase</fullName>
        <ecNumber evidence="4">5.1.3.2</ecNumber>
    </recommendedName>
</protein>
<keyword evidence="7" id="KW-0413">Isomerase</keyword>
<feature type="domain" description="NAD-dependent epimerase/dehydratase" evidence="8">
    <location>
        <begin position="20"/>
        <end position="111"/>
    </location>
</feature>
<dbReference type="Gene3D" id="3.40.50.720">
    <property type="entry name" value="NAD(P)-binding Rossmann-like Domain"/>
    <property type="match status" value="2"/>
</dbReference>
<evidence type="ECO:0000256" key="4">
    <source>
        <dbReference type="ARBA" id="ARBA00013189"/>
    </source>
</evidence>
<proteinExistence type="predicted"/>
<comment type="cofactor">
    <cofactor evidence="2">
        <name>NAD(+)</name>
        <dbReference type="ChEBI" id="CHEBI:57540"/>
    </cofactor>
</comment>
<reference evidence="9" key="1">
    <citation type="submission" date="2019-09" db="EMBL/GenBank/DDBJ databases">
        <title>Draft genome information of white flower Hibiscus syriacus.</title>
        <authorList>
            <person name="Kim Y.-M."/>
        </authorList>
    </citation>
    <scope>NUCLEOTIDE SEQUENCE [LARGE SCALE GENOMIC DNA]</scope>
    <source>
        <strain evidence="9">YM2019G1</strain>
    </source>
</reference>
<dbReference type="Pfam" id="PF01370">
    <property type="entry name" value="Epimerase"/>
    <property type="match status" value="1"/>
</dbReference>
<evidence type="ECO:0000256" key="1">
    <source>
        <dbReference type="ARBA" id="ARBA00000083"/>
    </source>
</evidence>
<evidence type="ECO:0000256" key="7">
    <source>
        <dbReference type="ARBA" id="ARBA00023235"/>
    </source>
</evidence>
<dbReference type="AlphaFoldDB" id="A0A6A3BKK8"/>
<dbReference type="EMBL" id="VEPZ02000830">
    <property type="protein sequence ID" value="KAE8717164.1"/>
    <property type="molecule type" value="Genomic_DNA"/>
</dbReference>
<comment type="catalytic activity">
    <reaction evidence="1">
        <text>UDP-alpha-D-glucose = UDP-alpha-D-galactose</text>
        <dbReference type="Rhea" id="RHEA:22168"/>
        <dbReference type="ChEBI" id="CHEBI:58885"/>
        <dbReference type="ChEBI" id="CHEBI:66914"/>
        <dbReference type="EC" id="5.1.3.2"/>
    </reaction>
</comment>
<accession>A0A6A3BKK8</accession>
<evidence type="ECO:0000256" key="3">
    <source>
        <dbReference type="ARBA" id="ARBA00004947"/>
    </source>
</evidence>
<keyword evidence="6" id="KW-0299">Galactose metabolism</keyword>
<keyword evidence="5" id="KW-0520">NAD</keyword>
<sequence>MEATGTGTWRGCCPGLLEAVCSCNVEGQLQLQEIAGNATWSCWNGELVFSSSATVYGWPKEDPCTEESPLAAVNPYGRTKLFIEEICRDVHRSDPEWKIILLRYFNPVGAHPSGHIVFGSDYSTKDGTGCVGTVVWLNSVWLPSTSFIKQNLLPYKQVDNLVKPRFPFRKFVPFNISKQYALGIVIPCVKRLVQSFQVRDYIHVVDLADGHIAALRKLSDPKIGCEVFNLGTSKGTSVLEMVAAFEKASGKKIPTVMAVRWPVQEGRDVISGVIVAGQNMGLKKCAGMSGSGPAIILMDMDLPRSGKNLNIEIFKKVTEKTKKKTKIERDEVVFLEEKSDVNGETGNN</sequence>
<keyword evidence="10" id="KW-1185">Reference proteome</keyword>
<comment type="caution">
    <text evidence="9">The sequence shown here is derived from an EMBL/GenBank/DDBJ whole genome shotgun (WGS) entry which is preliminary data.</text>
</comment>
<dbReference type="GO" id="GO:0006012">
    <property type="term" value="P:galactose metabolic process"/>
    <property type="evidence" value="ECO:0007669"/>
    <property type="project" value="UniProtKB-KW"/>
</dbReference>
<dbReference type="Gene3D" id="3.90.25.10">
    <property type="entry name" value="UDP-galactose 4-epimerase, domain 1"/>
    <property type="match status" value="1"/>
</dbReference>
<dbReference type="SUPFAM" id="SSF51735">
    <property type="entry name" value="NAD(P)-binding Rossmann-fold domains"/>
    <property type="match status" value="1"/>
</dbReference>
<comment type="pathway">
    <text evidence="3">Carbohydrate metabolism; galactose metabolism.</text>
</comment>
<evidence type="ECO:0000313" key="9">
    <source>
        <dbReference type="EMBL" id="KAE8717164.1"/>
    </source>
</evidence>
<dbReference type="InterPro" id="IPR001509">
    <property type="entry name" value="Epimerase_deHydtase"/>
</dbReference>
<evidence type="ECO:0000259" key="8">
    <source>
        <dbReference type="Pfam" id="PF01370"/>
    </source>
</evidence>
<dbReference type="GO" id="GO:0003978">
    <property type="term" value="F:UDP-glucose 4-epimerase activity"/>
    <property type="evidence" value="ECO:0007669"/>
    <property type="project" value="UniProtKB-EC"/>
</dbReference>
<gene>
    <name evidence="9" type="ORF">F3Y22_tig00110057pilonHSYRG00042</name>
</gene>
<dbReference type="InterPro" id="IPR036291">
    <property type="entry name" value="NAD(P)-bd_dom_sf"/>
</dbReference>